<dbReference type="AlphaFoldDB" id="A0A5C6PF61"/>
<name>A0A5C6PF61_9TELE</name>
<dbReference type="EMBL" id="RHFK02000003">
    <property type="protein sequence ID" value="TWW77995.1"/>
    <property type="molecule type" value="Genomic_DNA"/>
</dbReference>
<accession>A0A5C6PF61</accession>
<protein>
    <submittedName>
        <fullName evidence="1">Uncharacterized protein</fullName>
    </submittedName>
</protein>
<organism evidence="1 2">
    <name type="scientific">Takifugu flavidus</name>
    <name type="common">sansaifugu</name>
    <dbReference type="NCBI Taxonomy" id="433684"/>
    <lineage>
        <taxon>Eukaryota</taxon>
        <taxon>Metazoa</taxon>
        <taxon>Chordata</taxon>
        <taxon>Craniata</taxon>
        <taxon>Vertebrata</taxon>
        <taxon>Euteleostomi</taxon>
        <taxon>Actinopterygii</taxon>
        <taxon>Neopterygii</taxon>
        <taxon>Teleostei</taxon>
        <taxon>Neoteleostei</taxon>
        <taxon>Acanthomorphata</taxon>
        <taxon>Eupercaria</taxon>
        <taxon>Tetraodontiformes</taxon>
        <taxon>Tetradontoidea</taxon>
        <taxon>Tetraodontidae</taxon>
        <taxon>Takifugu</taxon>
    </lineage>
</organism>
<gene>
    <name evidence="1" type="ORF">D4764_11G0001160</name>
</gene>
<sequence length="78" mass="8307">VRSLRRRTARKGQMVKSAGVTLPPADWDCVSLKPIGLCLPLELCAGPLPAEEPCTCHGCIPTLTLEITLPLLLSANSL</sequence>
<dbReference type="Proteomes" id="UP000324091">
    <property type="component" value="Chromosome 11"/>
</dbReference>
<feature type="non-terminal residue" evidence="1">
    <location>
        <position position="1"/>
    </location>
</feature>
<evidence type="ECO:0000313" key="1">
    <source>
        <dbReference type="EMBL" id="TWW77995.1"/>
    </source>
</evidence>
<evidence type="ECO:0000313" key="2">
    <source>
        <dbReference type="Proteomes" id="UP000324091"/>
    </source>
</evidence>
<proteinExistence type="predicted"/>
<comment type="caution">
    <text evidence="1">The sequence shown here is derived from an EMBL/GenBank/DDBJ whole genome shotgun (WGS) entry which is preliminary data.</text>
</comment>
<keyword evidence="2" id="KW-1185">Reference proteome</keyword>
<reference evidence="1 2" key="1">
    <citation type="submission" date="2019-04" db="EMBL/GenBank/DDBJ databases">
        <title>Chromosome genome assembly for Takifugu flavidus.</title>
        <authorList>
            <person name="Xiao S."/>
        </authorList>
    </citation>
    <scope>NUCLEOTIDE SEQUENCE [LARGE SCALE GENOMIC DNA]</scope>
    <source>
        <strain evidence="1">HTHZ2018</strain>
        <tissue evidence="1">Muscle</tissue>
    </source>
</reference>